<evidence type="ECO:0000313" key="8">
    <source>
        <dbReference type="Proteomes" id="UP000031307"/>
    </source>
</evidence>
<dbReference type="PATRIC" id="fig|83552.4.peg.1833"/>
<comment type="subcellular location">
    <subcellularLocation>
        <location evidence="1">Membrane</location>
        <topology evidence="1">Multi-pass membrane protein</topology>
    </subcellularLocation>
</comment>
<evidence type="ECO:0000256" key="2">
    <source>
        <dbReference type="ARBA" id="ARBA00022692"/>
    </source>
</evidence>
<feature type="transmembrane region" description="Helical" evidence="5">
    <location>
        <begin position="81"/>
        <end position="103"/>
    </location>
</feature>
<proteinExistence type="predicted"/>
<dbReference type="SUPFAM" id="SSF81333">
    <property type="entry name" value="F1F0 ATP synthase subunit C"/>
    <property type="match status" value="2"/>
</dbReference>
<keyword evidence="4 5" id="KW-0472">Membrane</keyword>
<dbReference type="Pfam" id="PF00137">
    <property type="entry name" value="ATP-synt_C"/>
    <property type="match status" value="2"/>
</dbReference>
<feature type="domain" description="V-ATPase proteolipid subunit C-like" evidence="6">
    <location>
        <begin position="84"/>
        <end position="143"/>
    </location>
</feature>
<dbReference type="CDD" id="cd18179">
    <property type="entry name" value="ATP-synt_Vo_Ao_c_NTPK_rpt1"/>
    <property type="match status" value="1"/>
</dbReference>
<dbReference type="InterPro" id="IPR002379">
    <property type="entry name" value="ATPase_proteolipid_c-like_dom"/>
</dbReference>
<feature type="domain" description="V-ATPase proteolipid subunit C-like" evidence="6">
    <location>
        <begin position="11"/>
        <end position="69"/>
    </location>
</feature>
<dbReference type="Gene3D" id="1.20.120.610">
    <property type="entry name" value="lithium bound rotor ring of v- atpase"/>
    <property type="match status" value="1"/>
</dbReference>
<evidence type="ECO:0000259" key="6">
    <source>
        <dbReference type="Pfam" id="PF00137"/>
    </source>
</evidence>
<keyword evidence="2 5" id="KW-0812">Transmembrane</keyword>
<reference evidence="7 8" key="1">
    <citation type="journal article" date="2014" name="Mol. Biol. Evol.">
        <title>Massive expansion of Ubiquitination-related gene families within the Chlamydiae.</title>
        <authorList>
            <person name="Domman D."/>
            <person name="Collingro A."/>
            <person name="Lagkouvardos I."/>
            <person name="Gehre L."/>
            <person name="Weinmaier T."/>
            <person name="Rattei T."/>
            <person name="Subtil A."/>
            <person name="Horn M."/>
        </authorList>
    </citation>
    <scope>NUCLEOTIDE SEQUENCE [LARGE SCALE GENOMIC DNA]</scope>
    <source>
        <strain evidence="7 8">OEW1</strain>
    </source>
</reference>
<dbReference type="Proteomes" id="UP000031307">
    <property type="component" value="Unassembled WGS sequence"/>
</dbReference>
<gene>
    <name evidence="7" type="ORF">DB43_GX00070</name>
</gene>
<feature type="transmembrane region" description="Helical" evidence="5">
    <location>
        <begin position="123"/>
        <end position="143"/>
    </location>
</feature>
<protein>
    <recommendedName>
        <fullName evidence="6">V-ATPase proteolipid subunit C-like domain-containing protein</fullName>
    </recommendedName>
</protein>
<comment type="caution">
    <text evidence="7">The sequence shown here is derived from an EMBL/GenBank/DDBJ whole genome shotgun (WGS) entry which is preliminary data.</text>
</comment>
<name>A0A0C1C7H8_9BACT</name>
<dbReference type="AlphaFoldDB" id="A0A0C1C7H8"/>
<dbReference type="EMBL" id="JSAM01000093">
    <property type="protein sequence ID" value="KIA77025.1"/>
    <property type="molecule type" value="Genomic_DNA"/>
</dbReference>
<sequence>MTMDFNFDMVGPALALGLSSIGSSIGCGIAGMASHAVMSRVEEGHGKFIGMAAAPSSQSIYGFILMLLMSRAIKAGALAPLSGIGIGAVAGAAIMVSAIYQGMAAATGIQASAKQPAIFGKCFAALGIIESFALFTFVFSLLLL</sequence>
<evidence type="ECO:0000256" key="4">
    <source>
        <dbReference type="ARBA" id="ARBA00023136"/>
    </source>
</evidence>
<organism evidence="7 8">
    <name type="scientific">Parachlamydia acanthamoebae</name>
    <dbReference type="NCBI Taxonomy" id="83552"/>
    <lineage>
        <taxon>Bacteria</taxon>
        <taxon>Pseudomonadati</taxon>
        <taxon>Chlamydiota</taxon>
        <taxon>Chlamydiia</taxon>
        <taxon>Parachlamydiales</taxon>
        <taxon>Parachlamydiaceae</taxon>
        <taxon>Parachlamydia</taxon>
    </lineage>
</organism>
<dbReference type="NCBIfam" id="NF007200">
    <property type="entry name" value="PRK09621.1"/>
    <property type="match status" value="1"/>
</dbReference>
<evidence type="ECO:0000313" key="7">
    <source>
        <dbReference type="EMBL" id="KIA77025.1"/>
    </source>
</evidence>
<dbReference type="InterPro" id="IPR035921">
    <property type="entry name" value="F/V-ATP_Csub_sf"/>
</dbReference>
<dbReference type="GO" id="GO:0015078">
    <property type="term" value="F:proton transmembrane transporter activity"/>
    <property type="evidence" value="ECO:0007669"/>
    <property type="project" value="InterPro"/>
</dbReference>
<evidence type="ECO:0000256" key="5">
    <source>
        <dbReference type="SAM" id="Phobius"/>
    </source>
</evidence>
<keyword evidence="3 5" id="KW-1133">Transmembrane helix</keyword>
<feature type="transmembrane region" description="Helical" evidence="5">
    <location>
        <begin position="49"/>
        <end position="69"/>
    </location>
</feature>
<accession>A0A0C1C7H8</accession>
<evidence type="ECO:0000256" key="1">
    <source>
        <dbReference type="ARBA" id="ARBA00004141"/>
    </source>
</evidence>
<dbReference type="GO" id="GO:0033177">
    <property type="term" value="C:proton-transporting two-sector ATPase complex, proton-transporting domain"/>
    <property type="evidence" value="ECO:0007669"/>
    <property type="project" value="InterPro"/>
</dbReference>
<evidence type="ECO:0000256" key="3">
    <source>
        <dbReference type="ARBA" id="ARBA00022989"/>
    </source>
</evidence>